<proteinExistence type="predicted"/>
<dbReference type="AlphaFoldDB" id="A0A162XP12"/>
<dbReference type="RefSeq" id="XP_018293935.1">
    <property type="nucleotide sequence ID" value="XM_018430887.1"/>
</dbReference>
<dbReference type="OrthoDB" id="45256at2759"/>
<dbReference type="SUPFAM" id="SSF52799">
    <property type="entry name" value="(Phosphotyrosine protein) phosphatases II"/>
    <property type="match status" value="1"/>
</dbReference>
<keyword evidence="4" id="KW-1185">Reference proteome</keyword>
<dbReference type="InterPro" id="IPR029021">
    <property type="entry name" value="Prot-tyrosine_phosphatase-like"/>
</dbReference>
<dbReference type="Gene3D" id="3.90.190.10">
    <property type="entry name" value="Protein tyrosine phosphatase superfamily"/>
    <property type="match status" value="1"/>
</dbReference>
<evidence type="ECO:0000313" key="3">
    <source>
        <dbReference type="EMBL" id="OAD75895.1"/>
    </source>
</evidence>
<dbReference type="GO" id="GO:0005737">
    <property type="term" value="C:cytoplasm"/>
    <property type="evidence" value="ECO:0007669"/>
    <property type="project" value="TreeGrafter"/>
</dbReference>
<dbReference type="GO" id="GO:0043399">
    <property type="term" value="F:tRNA adenosine(64)-2'-O-ribosylphosphate transferase activity"/>
    <property type="evidence" value="ECO:0007669"/>
    <property type="project" value="InterPro"/>
</dbReference>
<feature type="domain" description="Rit1 N-terminal" evidence="2">
    <location>
        <begin position="17"/>
        <end position="289"/>
    </location>
</feature>
<dbReference type="PANTHER" id="PTHR31811">
    <property type="entry name" value="TRNA A64-2'-O-RIBOSYLPHOSPHATE TRANSFERASE"/>
    <property type="match status" value="1"/>
</dbReference>
<feature type="domain" description="Rit1 DUSP-like" evidence="1">
    <location>
        <begin position="354"/>
        <end position="459"/>
    </location>
</feature>
<sequence>MDSKLFEHEFHSETNQLRKDNKNIFNRLKSIEEDASFVNEILEMFPTLAAIANERCGSWYIDRSKRKVYSAYFKSTDGHTGQWDFNLRRNNLSLIRTIATHGGCVIVDSTRRGKRIPDALSKTVPIWCAVINRALAIYRSRASLPTLDNWDTSFYSLPSIVSRSEDSQITSKLDMFAERLLSSGVDMQPLEGLLRKPLRPLWFTPQSSLFANAPDYGDATFWPVICLSASQAVESGCQARSGYLYVQGSGDDQEAWCLGLTHSLFWKNREDLLDVSSAVECEDKVRALVKSSKGHIEEDEEGDQKYHYISNTGIAVGTRTSGKPPMCWKEFDVVVNCTTLEYNENKLEEHKHQYIQLPIPEGKKGQQALFDHIGIALAFVRQPLLEKRRVLVHCAKGQDRSVGIALAILVKYFDQKGVFQPEGVGRVDKQVIQHHLLSIISSRPKASPSRATLKKINTYFMSSSSTAHD</sequence>
<dbReference type="STRING" id="763407.A0A162XP12"/>
<evidence type="ECO:0000259" key="2">
    <source>
        <dbReference type="Pfam" id="PF17184"/>
    </source>
</evidence>
<dbReference type="Pfam" id="PF04179">
    <property type="entry name" value="Init_tRNA_PT"/>
    <property type="match status" value="1"/>
</dbReference>
<dbReference type="InterPro" id="IPR033421">
    <property type="entry name" value="Rit1_DUSP-like"/>
</dbReference>
<evidence type="ECO:0000313" key="4">
    <source>
        <dbReference type="Proteomes" id="UP000077315"/>
    </source>
</evidence>
<dbReference type="FunCoup" id="A0A162XP12">
    <property type="interactions" value="25"/>
</dbReference>
<dbReference type="EMBL" id="KV440976">
    <property type="protein sequence ID" value="OAD75895.1"/>
    <property type="molecule type" value="Genomic_DNA"/>
</dbReference>
<organism evidence="3 4">
    <name type="scientific">Phycomyces blakesleeanus (strain ATCC 8743b / DSM 1359 / FGSC 10004 / NBRC 33097 / NRRL 1555)</name>
    <dbReference type="NCBI Taxonomy" id="763407"/>
    <lineage>
        <taxon>Eukaryota</taxon>
        <taxon>Fungi</taxon>
        <taxon>Fungi incertae sedis</taxon>
        <taxon>Mucoromycota</taxon>
        <taxon>Mucoromycotina</taxon>
        <taxon>Mucoromycetes</taxon>
        <taxon>Mucorales</taxon>
        <taxon>Phycomycetaceae</taxon>
        <taxon>Phycomyces</taxon>
    </lineage>
</organism>
<accession>A0A162XP12</accession>
<dbReference type="GO" id="GO:0019988">
    <property type="term" value="P:charged-tRNA amino acid modification"/>
    <property type="evidence" value="ECO:0007669"/>
    <property type="project" value="InterPro"/>
</dbReference>
<dbReference type="InterPro" id="IPR033449">
    <property type="entry name" value="Rit1_N"/>
</dbReference>
<protein>
    <submittedName>
        <fullName evidence="3">Uncharacterized protein</fullName>
    </submittedName>
</protein>
<dbReference type="Proteomes" id="UP000077315">
    <property type="component" value="Unassembled WGS sequence"/>
</dbReference>
<dbReference type="VEuPathDB" id="FungiDB:PHYBLDRAFT_142878"/>
<dbReference type="GeneID" id="28991793"/>
<name>A0A162XP12_PHYB8</name>
<dbReference type="PANTHER" id="PTHR31811:SF0">
    <property type="entry name" value="TRNA A64-2'-O-RIBOSYLPHOSPHATE TRANSFERASE"/>
    <property type="match status" value="1"/>
</dbReference>
<dbReference type="InterPro" id="IPR007306">
    <property type="entry name" value="Rit1"/>
</dbReference>
<dbReference type="InParanoid" id="A0A162XP12"/>
<dbReference type="PIRSF" id="PIRSF007747">
    <property type="entry name" value="Ribosyl_Ptfrase"/>
    <property type="match status" value="1"/>
</dbReference>
<evidence type="ECO:0000259" key="1">
    <source>
        <dbReference type="Pfam" id="PF04179"/>
    </source>
</evidence>
<gene>
    <name evidence="3" type="ORF">PHYBLDRAFT_142878</name>
</gene>
<reference evidence="4" key="1">
    <citation type="submission" date="2015-06" db="EMBL/GenBank/DDBJ databases">
        <title>Expansion of signal transduction pathways in fungi by whole-genome duplication.</title>
        <authorList>
            <consortium name="DOE Joint Genome Institute"/>
            <person name="Corrochano L.M."/>
            <person name="Kuo A."/>
            <person name="Marcet-Houben M."/>
            <person name="Polaino S."/>
            <person name="Salamov A."/>
            <person name="Villalobos J.M."/>
            <person name="Alvarez M.I."/>
            <person name="Avalos J."/>
            <person name="Benito E.P."/>
            <person name="Benoit I."/>
            <person name="Burger G."/>
            <person name="Camino L.P."/>
            <person name="Canovas D."/>
            <person name="Cerda-Olmedo E."/>
            <person name="Cheng J.-F."/>
            <person name="Dominguez A."/>
            <person name="Elias M."/>
            <person name="Eslava A.P."/>
            <person name="Glaser F."/>
            <person name="Grimwood J."/>
            <person name="Gutierrez G."/>
            <person name="Heitman J."/>
            <person name="Henrissat B."/>
            <person name="Iturriaga E.A."/>
            <person name="Lang B.F."/>
            <person name="Lavin J.L."/>
            <person name="Lee S."/>
            <person name="Li W."/>
            <person name="Lindquist E."/>
            <person name="Lopez-Garcia S."/>
            <person name="Luque E.M."/>
            <person name="Marcos A.T."/>
            <person name="Martin J."/>
            <person name="McCluskey K."/>
            <person name="Medina H.R."/>
            <person name="Miralles-Duran A."/>
            <person name="Miyazaki A."/>
            <person name="Munoz-Torres E."/>
            <person name="Oguiza J.A."/>
            <person name="Ohm R."/>
            <person name="Olmedo M."/>
            <person name="Orejas M."/>
            <person name="Ortiz-Castellanos L."/>
            <person name="Pisabarro A.G."/>
            <person name="Rodriguez-Romero J."/>
            <person name="Ruiz-Herrera J."/>
            <person name="Ruiz-Vazquez R."/>
            <person name="Sanz C."/>
            <person name="Schackwitz W."/>
            <person name="Schmutz J."/>
            <person name="Shahriari M."/>
            <person name="Shelest E."/>
            <person name="Silva-Franco F."/>
            <person name="Soanes D."/>
            <person name="Syed K."/>
            <person name="Tagua V.G."/>
            <person name="Talbot N.J."/>
            <person name="Thon M."/>
            <person name="De vries R.P."/>
            <person name="Wiebenga A."/>
            <person name="Yadav J.S."/>
            <person name="Braun E.L."/>
            <person name="Baker S."/>
            <person name="Garre V."/>
            <person name="Horwitz B."/>
            <person name="Torres-Martinez S."/>
            <person name="Idnurm A."/>
            <person name="Herrera-Estrella A."/>
            <person name="Gabaldon T."/>
            <person name="Grigoriev I.V."/>
        </authorList>
    </citation>
    <scope>NUCLEOTIDE SEQUENCE [LARGE SCALE GENOMIC DNA]</scope>
    <source>
        <strain evidence="4">NRRL 1555(-)</strain>
    </source>
</reference>
<dbReference type="Pfam" id="PF17184">
    <property type="entry name" value="Rit1_C"/>
    <property type="match status" value="1"/>
</dbReference>